<accession>A0A8D9FA67</accession>
<dbReference type="EMBL" id="HBUF01620845">
    <property type="protein sequence ID" value="CAG6780941.1"/>
    <property type="molecule type" value="Transcribed_RNA"/>
</dbReference>
<dbReference type="EMBL" id="HBUF01620848">
    <property type="protein sequence ID" value="CAG6780953.1"/>
    <property type="molecule type" value="Transcribed_RNA"/>
</dbReference>
<organism evidence="1">
    <name type="scientific">Cacopsylla melanoneura</name>
    <dbReference type="NCBI Taxonomy" id="428564"/>
    <lineage>
        <taxon>Eukaryota</taxon>
        <taxon>Metazoa</taxon>
        <taxon>Ecdysozoa</taxon>
        <taxon>Arthropoda</taxon>
        <taxon>Hexapoda</taxon>
        <taxon>Insecta</taxon>
        <taxon>Pterygota</taxon>
        <taxon>Neoptera</taxon>
        <taxon>Paraneoptera</taxon>
        <taxon>Hemiptera</taxon>
        <taxon>Sternorrhyncha</taxon>
        <taxon>Psylloidea</taxon>
        <taxon>Psyllidae</taxon>
        <taxon>Psyllinae</taxon>
        <taxon>Cacopsylla</taxon>
    </lineage>
</organism>
<dbReference type="EMBL" id="HBUF01620846">
    <property type="protein sequence ID" value="CAG6780945.1"/>
    <property type="molecule type" value="Transcribed_RNA"/>
</dbReference>
<proteinExistence type="predicted"/>
<sequence>MAIISDVKGIASSNNFCESGLTRPEEGIWSSKSKLKLVLSTGKSMTVSSSELDIPAVGENAGVGEAGGGGSTPLQSSVGRKLLGSVADFCLSSSFTSKLVTLFNFSV</sequence>
<dbReference type="AlphaFoldDB" id="A0A8D9FA67"/>
<evidence type="ECO:0000313" key="1">
    <source>
        <dbReference type="EMBL" id="CAG6780945.1"/>
    </source>
</evidence>
<reference evidence="1" key="1">
    <citation type="submission" date="2021-05" db="EMBL/GenBank/DDBJ databases">
        <authorList>
            <person name="Alioto T."/>
            <person name="Alioto T."/>
            <person name="Gomez Garrido J."/>
        </authorList>
    </citation>
    <scope>NUCLEOTIDE SEQUENCE</scope>
</reference>
<name>A0A8D9FA67_9HEMI</name>
<protein>
    <submittedName>
        <fullName evidence="1">Uncharacterized protein</fullName>
    </submittedName>
</protein>